<keyword evidence="1" id="KW-1133">Transmembrane helix</keyword>
<protein>
    <submittedName>
        <fullName evidence="2">Uncharacterized protein</fullName>
    </submittedName>
</protein>
<sequence>MCSDGVLVHLCTPESEFSLLCSSLWGFWLSGLLISVLWLYSILPMAFKSLSYIQDFVQPA</sequence>
<gene>
    <name evidence="2" type="ORF">K469DRAFT_293068</name>
</gene>
<keyword evidence="1" id="KW-0812">Transmembrane</keyword>
<evidence type="ECO:0000313" key="2">
    <source>
        <dbReference type="EMBL" id="KAF2180032.1"/>
    </source>
</evidence>
<evidence type="ECO:0000256" key="1">
    <source>
        <dbReference type="SAM" id="Phobius"/>
    </source>
</evidence>
<dbReference type="AlphaFoldDB" id="A0A6A6DNP9"/>
<reference evidence="2" key="1">
    <citation type="journal article" date="2020" name="Stud. Mycol.">
        <title>101 Dothideomycetes genomes: a test case for predicting lifestyles and emergence of pathogens.</title>
        <authorList>
            <person name="Haridas S."/>
            <person name="Albert R."/>
            <person name="Binder M."/>
            <person name="Bloem J."/>
            <person name="Labutti K."/>
            <person name="Salamov A."/>
            <person name="Andreopoulos B."/>
            <person name="Baker S."/>
            <person name="Barry K."/>
            <person name="Bills G."/>
            <person name="Bluhm B."/>
            <person name="Cannon C."/>
            <person name="Castanera R."/>
            <person name="Culley D."/>
            <person name="Daum C."/>
            <person name="Ezra D."/>
            <person name="Gonzalez J."/>
            <person name="Henrissat B."/>
            <person name="Kuo A."/>
            <person name="Liang C."/>
            <person name="Lipzen A."/>
            <person name="Lutzoni F."/>
            <person name="Magnuson J."/>
            <person name="Mondo S."/>
            <person name="Nolan M."/>
            <person name="Ohm R."/>
            <person name="Pangilinan J."/>
            <person name="Park H.-J."/>
            <person name="Ramirez L."/>
            <person name="Alfaro M."/>
            <person name="Sun H."/>
            <person name="Tritt A."/>
            <person name="Yoshinaga Y."/>
            <person name="Zwiers L.-H."/>
            <person name="Turgeon B."/>
            <person name="Goodwin S."/>
            <person name="Spatafora J."/>
            <person name="Crous P."/>
            <person name="Grigoriev I."/>
        </authorList>
    </citation>
    <scope>NUCLEOTIDE SEQUENCE</scope>
    <source>
        <strain evidence="2">CBS 207.26</strain>
    </source>
</reference>
<keyword evidence="3" id="KW-1185">Reference proteome</keyword>
<dbReference type="EMBL" id="ML994660">
    <property type="protein sequence ID" value="KAF2180032.1"/>
    <property type="molecule type" value="Genomic_DNA"/>
</dbReference>
<feature type="transmembrane region" description="Helical" evidence="1">
    <location>
        <begin position="25"/>
        <end position="43"/>
    </location>
</feature>
<name>A0A6A6DNP9_9PEZI</name>
<accession>A0A6A6DNP9</accession>
<proteinExistence type="predicted"/>
<dbReference type="Proteomes" id="UP000800200">
    <property type="component" value="Unassembled WGS sequence"/>
</dbReference>
<evidence type="ECO:0000313" key="3">
    <source>
        <dbReference type="Proteomes" id="UP000800200"/>
    </source>
</evidence>
<keyword evidence="1" id="KW-0472">Membrane</keyword>
<organism evidence="2 3">
    <name type="scientific">Zopfia rhizophila CBS 207.26</name>
    <dbReference type="NCBI Taxonomy" id="1314779"/>
    <lineage>
        <taxon>Eukaryota</taxon>
        <taxon>Fungi</taxon>
        <taxon>Dikarya</taxon>
        <taxon>Ascomycota</taxon>
        <taxon>Pezizomycotina</taxon>
        <taxon>Dothideomycetes</taxon>
        <taxon>Dothideomycetes incertae sedis</taxon>
        <taxon>Zopfiaceae</taxon>
        <taxon>Zopfia</taxon>
    </lineage>
</organism>